<evidence type="ECO:0000313" key="14">
    <source>
        <dbReference type="EMBL" id="MVN14638.1"/>
    </source>
</evidence>
<evidence type="ECO:0000256" key="7">
    <source>
        <dbReference type="ARBA" id="ARBA00023098"/>
    </source>
</evidence>
<keyword evidence="3" id="KW-0444">Lipid biosynthesis</keyword>
<dbReference type="Proteomes" id="UP000468327">
    <property type="component" value="Unassembled WGS sequence"/>
</dbReference>
<keyword evidence="6 12" id="KW-1133">Transmembrane helix</keyword>
<dbReference type="EMBL" id="QIBW01000016">
    <property type="protein sequence ID" value="ROT88560.1"/>
    <property type="molecule type" value="Genomic_DNA"/>
</dbReference>
<keyword evidence="8 12" id="KW-0472">Membrane</keyword>
<evidence type="ECO:0000256" key="3">
    <source>
        <dbReference type="ARBA" id="ARBA00022516"/>
    </source>
</evidence>
<dbReference type="UniPathway" id="UPA00085"/>
<dbReference type="Proteomes" id="UP000462865">
    <property type="component" value="Unassembled WGS sequence"/>
</dbReference>
<feature type="transmembrane region" description="Helical" evidence="12">
    <location>
        <begin position="135"/>
        <end position="161"/>
    </location>
</feature>
<reference evidence="15" key="2">
    <citation type="journal article" date="2019" name="Int. J. Syst. Evol. Microbiol.">
        <title>Gordonibacter faecihominis is a later heterotypic synonym of Gordonibacter urolithinfaciens.</title>
        <authorList>
            <person name="Danylec N."/>
            <person name="Stoll D.A."/>
            <person name="Huch M."/>
        </authorList>
    </citation>
    <scope>NUCLEOTIDE SEQUENCE</scope>
    <source>
        <strain evidence="15">DSM 27213</strain>
    </source>
</reference>
<evidence type="ECO:0000313" key="13">
    <source>
        <dbReference type="EMBL" id="MSA95233.1"/>
    </source>
</evidence>
<keyword evidence="18" id="KW-1185">Reference proteome</keyword>
<reference evidence="15" key="3">
    <citation type="journal article" date="2019" name="Microbiol. Resour. Announc.">
        <title>Draft Genome Sequences of Type Strains of Gordonibacter faecihominis, Paraeggerthella hongkongensis, Parvibacter caecicola,Slackia equolifaciens, Slackia faecicanis, and Slackia isoflavoniconvertens.</title>
        <authorList>
            <person name="Danylec N."/>
            <person name="Stoll D.A."/>
            <person name="Dotsch A."/>
            <person name="Huch M."/>
        </authorList>
    </citation>
    <scope>NUCLEOTIDE SEQUENCE</scope>
    <source>
        <strain evidence="15">DSM 27213</strain>
    </source>
</reference>
<feature type="transmembrane region" description="Helical" evidence="12">
    <location>
        <begin position="181"/>
        <end position="204"/>
    </location>
</feature>
<dbReference type="RefSeq" id="WP_087189807.1">
    <property type="nucleotide sequence ID" value="NZ_CP168029.1"/>
</dbReference>
<comment type="caution">
    <text evidence="15">The sequence shown here is derived from an EMBL/GenBank/DDBJ whole genome shotgun (WGS) entry which is preliminary data.</text>
</comment>
<dbReference type="InterPro" id="IPR048254">
    <property type="entry name" value="CDP_ALCOHOL_P_TRANSF_CS"/>
</dbReference>
<accession>A0A1Y4FZW7</accession>
<evidence type="ECO:0000313" key="16">
    <source>
        <dbReference type="Proteomes" id="UP000285258"/>
    </source>
</evidence>
<gene>
    <name evidence="15" type="ORF">DMP12_11855</name>
    <name evidence="13" type="ORF">GKG38_09255</name>
    <name evidence="14" type="ORF">GO738_04585</name>
</gene>
<evidence type="ECO:0000256" key="11">
    <source>
        <dbReference type="RuleBase" id="RU003750"/>
    </source>
</evidence>
<evidence type="ECO:0000256" key="6">
    <source>
        <dbReference type="ARBA" id="ARBA00022989"/>
    </source>
</evidence>
<evidence type="ECO:0000256" key="4">
    <source>
        <dbReference type="ARBA" id="ARBA00022679"/>
    </source>
</evidence>
<feature type="transmembrane region" description="Helical" evidence="12">
    <location>
        <begin position="21"/>
        <end position="41"/>
    </location>
</feature>
<sequence length="225" mass="24355">MAGKEARETGGRKGREEASDRIFTVPNIISLIRLCLVPIFLVLLFNGYDLMATFLFALAAGTDWVDGQIARRTHAVSRLGQLLDPAVDRILMIAGVAGLFLVGRLPLWIILVVLIRDLALLVGGAVLLKRYRVRVAVVYAGKVATTLLFVGFAGLLLNWPLLNGLGVVDAAWLPGLAAGPYSWGIWFVYAGLVLALLTTVYYALSALAKVRAAKREAASAQPERR</sequence>
<dbReference type="GO" id="GO:0008444">
    <property type="term" value="F:CDP-diacylglycerol-glycerol-3-phosphate 3-phosphatidyltransferase activity"/>
    <property type="evidence" value="ECO:0007669"/>
    <property type="project" value="InterPro"/>
</dbReference>
<name>A0A1Y4FZW7_9ACTN</name>
<dbReference type="Pfam" id="PF01066">
    <property type="entry name" value="CDP-OH_P_transf"/>
    <property type="match status" value="1"/>
</dbReference>
<dbReference type="InterPro" id="IPR050324">
    <property type="entry name" value="CDP-alcohol_PTase-I"/>
</dbReference>
<dbReference type="Proteomes" id="UP000285258">
    <property type="component" value="Unassembled WGS sequence"/>
</dbReference>
<keyword evidence="7" id="KW-0443">Lipid metabolism</keyword>
<evidence type="ECO:0000256" key="12">
    <source>
        <dbReference type="SAM" id="Phobius"/>
    </source>
</evidence>
<evidence type="ECO:0000256" key="2">
    <source>
        <dbReference type="ARBA" id="ARBA00010441"/>
    </source>
</evidence>
<evidence type="ECO:0000256" key="8">
    <source>
        <dbReference type="ARBA" id="ARBA00023136"/>
    </source>
</evidence>
<evidence type="ECO:0000256" key="1">
    <source>
        <dbReference type="ARBA" id="ARBA00004141"/>
    </source>
</evidence>
<dbReference type="InterPro" id="IPR000462">
    <property type="entry name" value="CDP-OH_P_trans"/>
</dbReference>
<organism evidence="15 16">
    <name type="scientific">Gordonibacter urolithinfaciens</name>
    <dbReference type="NCBI Taxonomy" id="1335613"/>
    <lineage>
        <taxon>Bacteria</taxon>
        <taxon>Bacillati</taxon>
        <taxon>Actinomycetota</taxon>
        <taxon>Coriobacteriia</taxon>
        <taxon>Eggerthellales</taxon>
        <taxon>Eggerthellaceae</taxon>
        <taxon>Gordonibacter</taxon>
    </lineage>
</organism>
<dbReference type="GO" id="GO:0016020">
    <property type="term" value="C:membrane"/>
    <property type="evidence" value="ECO:0007669"/>
    <property type="project" value="UniProtKB-SubCell"/>
</dbReference>
<keyword evidence="5 12" id="KW-0812">Transmembrane</keyword>
<evidence type="ECO:0000256" key="10">
    <source>
        <dbReference type="ARBA" id="ARBA00023264"/>
    </source>
</evidence>
<keyword evidence="10" id="KW-1208">Phospholipid metabolism</keyword>
<dbReference type="PANTHER" id="PTHR14269:SF62">
    <property type="entry name" value="CDP-DIACYLGLYCEROL--GLYCEROL-3-PHOSPHATE 3-PHOSPHATIDYLTRANSFERASE 1, CHLOROPLASTIC"/>
    <property type="match status" value="1"/>
</dbReference>
<dbReference type="EMBL" id="WKZA01000040">
    <property type="protein sequence ID" value="MSA95233.1"/>
    <property type="molecule type" value="Genomic_DNA"/>
</dbReference>
<evidence type="ECO:0000313" key="15">
    <source>
        <dbReference type="EMBL" id="ROT88560.1"/>
    </source>
</evidence>
<dbReference type="Gene3D" id="1.20.120.1760">
    <property type="match status" value="1"/>
</dbReference>
<dbReference type="InterPro" id="IPR004570">
    <property type="entry name" value="Phosphatidylglycerol_P_synth"/>
</dbReference>
<dbReference type="PIRSF" id="PIRSF000847">
    <property type="entry name" value="Phos_ph_gly_syn"/>
    <property type="match status" value="1"/>
</dbReference>
<evidence type="ECO:0000256" key="9">
    <source>
        <dbReference type="ARBA" id="ARBA00023209"/>
    </source>
</evidence>
<dbReference type="PROSITE" id="PS00379">
    <property type="entry name" value="CDP_ALCOHOL_P_TRANSF"/>
    <property type="match status" value="1"/>
</dbReference>
<comment type="subcellular location">
    <subcellularLocation>
        <location evidence="1">Membrane</location>
        <topology evidence="1">Multi-pass membrane protein</topology>
    </subcellularLocation>
</comment>
<evidence type="ECO:0000256" key="5">
    <source>
        <dbReference type="ARBA" id="ARBA00022692"/>
    </source>
</evidence>
<dbReference type="EMBL" id="WPOC01000005">
    <property type="protein sequence ID" value="MVN14638.1"/>
    <property type="molecule type" value="Genomic_DNA"/>
</dbReference>
<comment type="similarity">
    <text evidence="2 11">Belongs to the CDP-alcohol phosphatidyltransferase class-I family.</text>
</comment>
<dbReference type="InterPro" id="IPR043130">
    <property type="entry name" value="CDP-OH_PTrfase_TM_dom"/>
</dbReference>
<evidence type="ECO:0000313" key="17">
    <source>
        <dbReference type="Proteomes" id="UP000462865"/>
    </source>
</evidence>
<proteinExistence type="inferred from homology"/>
<reference evidence="14 18" key="5">
    <citation type="submission" date="2019-11" db="EMBL/GenBank/DDBJ databases">
        <title>Whole genome shotgun sequencing (WGS) data from Adlercreutzia equolifaciens ResAG-91, Eggerthella lenta MRI-F36, MRI-F37, MRI-F40, ResAG-49, ResAG-88, ResAG-121, ResAG-145, and Gordonibacter sp. ResAG-5, ResAG-26, ResAG-43, ResAG-50, ResAG-59.</title>
        <authorList>
            <person name="Stoll D.A."/>
            <person name="Danylec N."/>
            <person name="Franz C.M.A.P."/>
            <person name="Huch M."/>
        </authorList>
    </citation>
    <scope>NUCLEOTIDE SEQUENCE [LARGE SCALE GENOMIC DNA]</scope>
    <source>
        <strain evidence="14 18">ResAG-59</strain>
    </source>
</reference>
<reference evidence="13 17" key="4">
    <citation type="journal article" date="2019" name="Nat. Med.">
        <title>A library of human gut bacterial isolates paired with longitudinal multiomics data enables mechanistic microbiome research.</title>
        <authorList>
            <person name="Poyet M."/>
            <person name="Groussin M."/>
            <person name="Gibbons S.M."/>
            <person name="Avila-Pacheco J."/>
            <person name="Jiang X."/>
            <person name="Kearney S.M."/>
            <person name="Perrotta A.R."/>
            <person name="Berdy B."/>
            <person name="Zhao S."/>
            <person name="Lieberman T.D."/>
            <person name="Swanson P.K."/>
            <person name="Smith M."/>
            <person name="Roesemann S."/>
            <person name="Alexander J.E."/>
            <person name="Rich S.A."/>
            <person name="Livny J."/>
            <person name="Vlamakis H."/>
            <person name="Clish C."/>
            <person name="Bullock K."/>
            <person name="Deik A."/>
            <person name="Scott J."/>
            <person name="Pierce K.A."/>
            <person name="Xavier R.J."/>
            <person name="Alm E.J."/>
        </authorList>
    </citation>
    <scope>NUCLEOTIDE SEQUENCE [LARGE SCALE GENOMIC DNA]</scope>
    <source>
        <strain evidence="13 17">BIOML-A1</strain>
    </source>
</reference>
<protein>
    <submittedName>
        <fullName evidence="15">CDP-alcohol phosphatidyltransferase family protein</fullName>
    </submittedName>
</protein>
<dbReference type="PANTHER" id="PTHR14269">
    <property type="entry name" value="CDP-DIACYLGLYCEROL--GLYCEROL-3-PHOSPHATE 3-PHOSPHATIDYLTRANSFERASE-RELATED"/>
    <property type="match status" value="1"/>
</dbReference>
<reference evidence="16" key="1">
    <citation type="submission" date="2018-05" db="EMBL/GenBank/DDBJ databases">
        <title>Genome Sequencing of selected type strains of the family Eggerthellaceae.</title>
        <authorList>
            <person name="Danylec N."/>
            <person name="Stoll D.A."/>
            <person name="Doetsch A."/>
            <person name="Huch M."/>
        </authorList>
    </citation>
    <scope>NUCLEOTIDE SEQUENCE [LARGE SCALE GENOMIC DNA]</scope>
    <source>
        <strain evidence="16">DSM 27213</strain>
    </source>
</reference>
<dbReference type="AlphaFoldDB" id="A0A1Y4FZW7"/>
<keyword evidence="4 11" id="KW-0808">Transferase</keyword>
<evidence type="ECO:0000313" key="18">
    <source>
        <dbReference type="Proteomes" id="UP000468327"/>
    </source>
</evidence>
<keyword evidence="9" id="KW-0594">Phospholipid biosynthesis</keyword>
<dbReference type="GO" id="GO:0046474">
    <property type="term" value="P:glycerophospholipid biosynthetic process"/>
    <property type="evidence" value="ECO:0007669"/>
    <property type="project" value="TreeGrafter"/>
</dbReference>